<dbReference type="EMBL" id="CP122959">
    <property type="protein sequence ID" value="WGI19397.1"/>
    <property type="molecule type" value="Genomic_DNA"/>
</dbReference>
<dbReference type="InterPro" id="IPR009459">
    <property type="entry name" value="MucBP_dom"/>
</dbReference>
<organism evidence="6 7">
    <name type="scientific">Latilactobacillus sakei</name>
    <name type="common">Lactobacillus sakei</name>
    <dbReference type="NCBI Taxonomy" id="1599"/>
    <lineage>
        <taxon>Bacteria</taxon>
        <taxon>Bacillati</taxon>
        <taxon>Bacillota</taxon>
        <taxon>Bacilli</taxon>
        <taxon>Lactobacillales</taxon>
        <taxon>Lactobacillaceae</taxon>
        <taxon>Latilactobacillus</taxon>
    </lineage>
</organism>
<dbReference type="Pfam" id="PF17965">
    <property type="entry name" value="MucBP_2"/>
    <property type="match status" value="2"/>
</dbReference>
<evidence type="ECO:0000256" key="2">
    <source>
        <dbReference type="SAM" id="MobiDB-lite"/>
    </source>
</evidence>
<accession>A0AAF0K4C8</accession>
<dbReference type="Pfam" id="PF17966">
    <property type="entry name" value="Muc_B2"/>
    <property type="match status" value="1"/>
</dbReference>
<dbReference type="RefSeq" id="WP_280103029.1">
    <property type="nucleotide sequence ID" value="NZ_CP122959.1"/>
</dbReference>
<dbReference type="InterPro" id="IPR041495">
    <property type="entry name" value="Mub_B2"/>
</dbReference>
<dbReference type="Pfam" id="PF06458">
    <property type="entry name" value="MucBP"/>
    <property type="match status" value="1"/>
</dbReference>
<feature type="domain" description="Mucin binding" evidence="4">
    <location>
        <begin position="755"/>
        <end position="827"/>
    </location>
</feature>
<evidence type="ECO:0000259" key="3">
    <source>
        <dbReference type="Pfam" id="PF06458"/>
    </source>
</evidence>
<evidence type="ECO:0000259" key="5">
    <source>
        <dbReference type="Pfam" id="PF17966"/>
    </source>
</evidence>
<evidence type="ECO:0000259" key="4">
    <source>
        <dbReference type="Pfam" id="PF17965"/>
    </source>
</evidence>
<dbReference type="Gene3D" id="2.60.40.4300">
    <property type="match status" value="1"/>
</dbReference>
<dbReference type="AlphaFoldDB" id="A0AAF0K4C8"/>
<evidence type="ECO:0000313" key="7">
    <source>
        <dbReference type="Proteomes" id="UP001179858"/>
    </source>
</evidence>
<gene>
    <name evidence="6" type="ORF">QBD03_01225</name>
</gene>
<name>A0AAF0K4C8_LATSK</name>
<sequence>MYRKKWLNKILVLGLTLFFVGSGLVWEVTQSDATEATDNSVATTSQSGSNTNSVASRESSDTLDSETTKIAPETKGESTNPIKVVPPLTKAQPQVTQKVARAATTYKIQDLIDQGVVKTTVTWDVYSQSEDDISQGYTGTYYPKKIEFSVLPNNVLQPGDTISFSVLRYTGKLSGQGPVTMASVSLAGLGQYDGKSLVLGSEYVPDKAVDVSSDLPKSSGGVATLTNETTPDYTAAYAGSTINGTKSSVTVIPATHFNGFQVTNAAVGSDKKGTLTLSGYTKDQTYFQSALDGTPNLKGVPTANYVRIYRINKDSAQNINKVSFDLKTYMPALMPDGQHMAAKAGTTGPMLFIKAPAAVPINNSGSVAADATDDEIIAKTSPQTYGVLHNSDGSMTLYLNYGNLMRPYELPVDTITKGVMNNSWDGTQEGLDYALNRLANNNYSALATSTYFTMNISFNDPSIENTVQATYKDTLNNTETINQPSSPPSASTDGQTTIKVHYADQNGKYIKPIETHYGWPDTDKLQITTQDLTIPGYTLDKSNLPKGADPDTGALTLSYPKEAGKVDDILYRFIQNKQKIDVTYIDDTTGKQLATDTMSGVVDENSKYNTQTKLAAYEKQGYQLVSDETNGATLLFSDQDQSFTVHLKHAIKAAPDESKQVKRTIHYRYQSDKQAAPDVVDKITFTRHDQIDQVTNQSIGFTKWVSTEGTTTFAKQTSPVIKGYTADQLTVPAVENINQDSADITTMVTYTGQAQKATVTYQRSDNQAVIQVDQLTGVSGQTSNYRTDATLATLADKGYTVADNPYPSDGLVFDDDVAVDQNVTVLLNYNPYYNRVYFKSVPSEMDFGQHALASTTESYQPTVNQALSIQDERALGSKWTLKAALVQPFTGDTQKAPLKGDLTYQRANQLPTMITAQSSIIATTTTTSHDPVDISGQWQNQLGPQLVVPVGGALIDQYAAQVEWTLEDGVANE</sequence>
<dbReference type="InterPro" id="IPR041558">
    <property type="entry name" value="MucBP_2"/>
</dbReference>
<dbReference type="Proteomes" id="UP001179858">
    <property type="component" value="Chromosome"/>
</dbReference>
<feature type="domain" description="Mub B2-like" evidence="5">
    <location>
        <begin position="654"/>
        <end position="752"/>
    </location>
</feature>
<dbReference type="Gene3D" id="3.10.20.470">
    <property type="match status" value="2"/>
</dbReference>
<feature type="compositionally biased region" description="Polar residues" evidence="2">
    <location>
        <begin position="35"/>
        <end position="57"/>
    </location>
</feature>
<keyword evidence="1" id="KW-0677">Repeat</keyword>
<dbReference type="Gene3D" id="3.10.20.320">
    <property type="entry name" value="Putative peptidoglycan bound protein (lpxtg motif)"/>
    <property type="match status" value="1"/>
</dbReference>
<protein>
    <submittedName>
        <fullName evidence="6">MucBP domain-containing protein</fullName>
    </submittedName>
</protein>
<feature type="region of interest" description="Disordered" evidence="2">
    <location>
        <begin position="35"/>
        <end position="84"/>
    </location>
</feature>
<evidence type="ECO:0000313" key="6">
    <source>
        <dbReference type="EMBL" id="WGI19397.1"/>
    </source>
</evidence>
<feature type="domain" description="MucBP" evidence="3">
    <location>
        <begin position="497"/>
        <end position="545"/>
    </location>
</feature>
<feature type="domain" description="Mucin binding" evidence="4">
    <location>
        <begin position="578"/>
        <end position="649"/>
    </location>
</feature>
<reference evidence="6" key="1">
    <citation type="submission" date="2023-04" db="EMBL/GenBank/DDBJ databases">
        <title>Novel strain of Lactilactobacillus sakei and use thereof.</title>
        <authorList>
            <person name="Kim S.Y."/>
        </authorList>
    </citation>
    <scope>NUCLEOTIDE SEQUENCE</scope>
    <source>
        <strain evidence="6">HUP1</strain>
    </source>
</reference>
<evidence type="ECO:0000256" key="1">
    <source>
        <dbReference type="ARBA" id="ARBA00022737"/>
    </source>
</evidence>
<proteinExistence type="predicted"/>